<accession>A0ACB7VM24</accession>
<dbReference type="Proteomes" id="UP000827976">
    <property type="component" value="Chromosome 8"/>
</dbReference>
<dbReference type="EMBL" id="CM037018">
    <property type="protein sequence ID" value="KAH7675025.1"/>
    <property type="molecule type" value="Genomic_DNA"/>
</dbReference>
<evidence type="ECO:0000313" key="2">
    <source>
        <dbReference type="Proteomes" id="UP000827976"/>
    </source>
</evidence>
<reference evidence="2" key="1">
    <citation type="journal article" date="2022" name="Nat. Commun.">
        <title>Chromosome evolution and the genetic basis of agronomically important traits in greater yam.</title>
        <authorList>
            <person name="Bredeson J.V."/>
            <person name="Lyons J.B."/>
            <person name="Oniyinde I.O."/>
            <person name="Okereke N.R."/>
            <person name="Kolade O."/>
            <person name="Nnabue I."/>
            <person name="Nwadili C.O."/>
            <person name="Hribova E."/>
            <person name="Parker M."/>
            <person name="Nwogha J."/>
            <person name="Shu S."/>
            <person name="Carlson J."/>
            <person name="Kariba R."/>
            <person name="Muthemba S."/>
            <person name="Knop K."/>
            <person name="Barton G.J."/>
            <person name="Sherwood A.V."/>
            <person name="Lopez-Montes A."/>
            <person name="Asiedu R."/>
            <person name="Jamnadass R."/>
            <person name="Muchugi A."/>
            <person name="Goodstein D."/>
            <person name="Egesi C.N."/>
            <person name="Featherston J."/>
            <person name="Asfaw A."/>
            <person name="Simpson G.G."/>
            <person name="Dolezel J."/>
            <person name="Hendre P.S."/>
            <person name="Van Deynze A."/>
            <person name="Kumar P.L."/>
            <person name="Obidiegwu J.E."/>
            <person name="Bhattacharjee R."/>
            <person name="Rokhsar D.S."/>
        </authorList>
    </citation>
    <scope>NUCLEOTIDE SEQUENCE [LARGE SCALE GENOMIC DNA]</scope>
    <source>
        <strain evidence="2">cv. TDa95/00328</strain>
    </source>
</reference>
<proteinExistence type="predicted"/>
<evidence type="ECO:0000313" key="1">
    <source>
        <dbReference type="EMBL" id="KAH7675025.1"/>
    </source>
</evidence>
<organism evidence="1 2">
    <name type="scientific">Dioscorea alata</name>
    <name type="common">Purple yam</name>
    <dbReference type="NCBI Taxonomy" id="55571"/>
    <lineage>
        <taxon>Eukaryota</taxon>
        <taxon>Viridiplantae</taxon>
        <taxon>Streptophyta</taxon>
        <taxon>Embryophyta</taxon>
        <taxon>Tracheophyta</taxon>
        <taxon>Spermatophyta</taxon>
        <taxon>Magnoliopsida</taxon>
        <taxon>Liliopsida</taxon>
        <taxon>Dioscoreales</taxon>
        <taxon>Dioscoreaceae</taxon>
        <taxon>Dioscorea</taxon>
    </lineage>
</organism>
<sequence length="72" mass="8403">MNDRCSLVPRSCHIEVQEDNFADNFLFSSTQDLNHKQKQRGKKKETNMLCMNGRITFRNMVEKDGSGPKLHF</sequence>
<keyword evidence="2" id="KW-1185">Reference proteome</keyword>
<name>A0ACB7VM24_DIOAL</name>
<comment type="caution">
    <text evidence="1">The sequence shown here is derived from an EMBL/GenBank/DDBJ whole genome shotgun (WGS) entry which is preliminary data.</text>
</comment>
<gene>
    <name evidence="1" type="ORF">IHE45_08G111500</name>
</gene>
<protein>
    <submittedName>
        <fullName evidence="1">Uncharacterized protein</fullName>
    </submittedName>
</protein>